<dbReference type="STRING" id="1511.CLOST_2492"/>
<name>E3PVQ4_ACESD</name>
<dbReference type="InterPro" id="IPR016181">
    <property type="entry name" value="Acyl_CoA_acyltransferase"/>
</dbReference>
<accession>E3PVQ4</accession>
<dbReference type="SUPFAM" id="SSF55729">
    <property type="entry name" value="Acyl-CoA N-acyltransferases (Nat)"/>
    <property type="match status" value="1"/>
</dbReference>
<keyword evidence="3" id="KW-1185">Reference proteome</keyword>
<organism evidence="2 3">
    <name type="scientific">Acetoanaerobium sticklandii (strain ATCC 12662 / DSM 519 / JCM 1433 / CCUG 9281 / NCIMB 10654 / HF)</name>
    <name type="common">Clostridium sticklandii</name>
    <dbReference type="NCBI Taxonomy" id="499177"/>
    <lineage>
        <taxon>Bacteria</taxon>
        <taxon>Bacillati</taxon>
        <taxon>Bacillota</taxon>
        <taxon>Clostridia</taxon>
        <taxon>Peptostreptococcales</taxon>
        <taxon>Filifactoraceae</taxon>
        <taxon>Acetoanaerobium</taxon>
    </lineage>
</organism>
<dbReference type="Proteomes" id="UP000007041">
    <property type="component" value="Chromosome"/>
</dbReference>
<sequence length="432" mass="50551">MEKNKINIENIPAIIWGDSSDKVYLYVHGQGGSKDEAEQFAKIANKFSYQVLSIDLPEHGERIEEVDSFNPWDVLPELDLVIGYMKLNWEHISLFANSIGAWFSMQGMNNEILERAIFVSPIIDMENLISNMMKYENISQNELKEKLNITTSSGQILSWRYFKYAAENPISKWDIPTCILFAKEDIFTGNELMKAFATKFNCNLTVIEQAEHWFHTPSQLEVLHSWIEQCLGDSLDNKIISYEIIHLPKEQWKDTIIPIKYTTNDYYDVIITDLDKGFRIDIEKKKLDNAIAHTPEEYNFPDRLYKGYWDDEFAWGIVEQGELIAAIETAPEKWSNRLRITELWVSPEHQKKGIGHELIELAKERLKRERRRALILETQSCNANAIDFYIHEGFSIMGMDTCCYSNDDIDRKEVRLEFAWFPKKNTTRNFRN</sequence>
<dbReference type="HOGENOM" id="CLU_634167_0_0_9"/>
<dbReference type="Pfam" id="PF00583">
    <property type="entry name" value="Acetyltransf_1"/>
    <property type="match status" value="1"/>
</dbReference>
<gene>
    <name evidence="2" type="ordered locus">CLOST_2492</name>
</gene>
<dbReference type="InterPro" id="IPR000182">
    <property type="entry name" value="GNAT_dom"/>
</dbReference>
<dbReference type="CDD" id="cd04301">
    <property type="entry name" value="NAT_SF"/>
    <property type="match status" value="1"/>
</dbReference>
<feature type="domain" description="N-acetyltransferase" evidence="1">
    <location>
        <begin position="264"/>
        <end position="415"/>
    </location>
</feature>
<proteinExistence type="predicted"/>
<evidence type="ECO:0000313" key="2">
    <source>
        <dbReference type="EMBL" id="CBH22607.1"/>
    </source>
</evidence>
<reference evidence="3" key="1">
    <citation type="journal article" date="2010" name="BMC Genomics">
        <title>Clostridium sticklandii, a specialist in amino acid degradation:revisiting its metabolism through its genome sequence.</title>
        <authorList>
            <person name="Fonknechten N."/>
            <person name="Chaussonnerie S."/>
            <person name="Tricot S."/>
            <person name="Lajus A."/>
            <person name="Andreesen J.R."/>
            <person name="Perchat N."/>
            <person name="Pelletier E."/>
            <person name="Gouyvenoux M."/>
            <person name="Barbe V."/>
            <person name="Salanoubat M."/>
            <person name="Le Paslier D."/>
            <person name="Weissenbach J."/>
            <person name="Cohen G.N."/>
            <person name="Kreimeyer A."/>
        </authorList>
    </citation>
    <scope>NUCLEOTIDE SEQUENCE [LARGE SCALE GENOMIC DNA]</scope>
    <source>
        <strain evidence="3">ATCC 12662 / DSM 519 / JCM 1433 / CCUG 9281 / NCIMB 10654 / HF</strain>
    </source>
</reference>
<dbReference type="EMBL" id="FP565809">
    <property type="protein sequence ID" value="CBH22607.1"/>
    <property type="molecule type" value="Genomic_DNA"/>
</dbReference>
<dbReference type="eggNOG" id="COG0456">
    <property type="taxonomic scope" value="Bacteria"/>
</dbReference>
<evidence type="ECO:0000259" key="1">
    <source>
        <dbReference type="PROSITE" id="PS51186"/>
    </source>
</evidence>
<protein>
    <recommendedName>
        <fullName evidence="1">N-acetyltransferase domain-containing protein</fullName>
    </recommendedName>
</protein>
<dbReference type="SUPFAM" id="SSF53474">
    <property type="entry name" value="alpha/beta-Hydrolases"/>
    <property type="match status" value="1"/>
</dbReference>
<evidence type="ECO:0000313" key="3">
    <source>
        <dbReference type="Proteomes" id="UP000007041"/>
    </source>
</evidence>
<dbReference type="Gene3D" id="3.40.630.30">
    <property type="match status" value="1"/>
</dbReference>
<dbReference type="Gene3D" id="3.40.50.1820">
    <property type="entry name" value="alpha/beta hydrolase"/>
    <property type="match status" value="1"/>
</dbReference>
<dbReference type="AlphaFoldDB" id="E3PVQ4"/>
<dbReference type="eggNOG" id="COG1073">
    <property type="taxonomic scope" value="Bacteria"/>
</dbReference>
<dbReference type="GO" id="GO:0016747">
    <property type="term" value="F:acyltransferase activity, transferring groups other than amino-acyl groups"/>
    <property type="evidence" value="ECO:0007669"/>
    <property type="project" value="InterPro"/>
</dbReference>
<dbReference type="KEGG" id="cst:CLOST_2492"/>
<dbReference type="PROSITE" id="PS51186">
    <property type="entry name" value="GNAT"/>
    <property type="match status" value="1"/>
</dbReference>
<dbReference type="InterPro" id="IPR029058">
    <property type="entry name" value="AB_hydrolase_fold"/>
</dbReference>
<dbReference type="BioCyc" id="CSTI499177:GJE9-2585-MONOMER"/>